<keyword evidence="3" id="KW-1185">Reference proteome</keyword>
<dbReference type="InterPro" id="IPR029058">
    <property type="entry name" value="AB_hydrolase_fold"/>
</dbReference>
<dbReference type="AlphaFoldDB" id="A0AA37WPQ5"/>
<reference evidence="2 3" key="1">
    <citation type="journal article" date="2014" name="Int. J. Syst. Evol. Microbiol.">
        <title>Complete genome sequence of Corynebacterium casei LMG S-19264T (=DSM 44701T), isolated from a smear-ripened cheese.</title>
        <authorList>
            <consortium name="US DOE Joint Genome Institute (JGI-PGF)"/>
            <person name="Walter F."/>
            <person name="Albersmeier A."/>
            <person name="Kalinowski J."/>
            <person name="Ruckert C."/>
        </authorList>
    </citation>
    <scope>NUCLEOTIDE SEQUENCE [LARGE SCALE GENOMIC DNA]</scope>
    <source>
        <strain evidence="2 3">NBRC 110095</strain>
    </source>
</reference>
<dbReference type="InterPro" id="IPR002921">
    <property type="entry name" value="Fungal_lipase-type"/>
</dbReference>
<dbReference type="Pfam" id="PF01764">
    <property type="entry name" value="Lipase_3"/>
    <property type="match status" value="1"/>
</dbReference>
<dbReference type="RefSeq" id="WP_232593770.1">
    <property type="nucleotide sequence ID" value="NZ_BSPD01000073.1"/>
</dbReference>
<dbReference type="EMBL" id="BSPD01000073">
    <property type="protein sequence ID" value="GLS27246.1"/>
    <property type="molecule type" value="Genomic_DNA"/>
</dbReference>
<dbReference type="SUPFAM" id="SSF53474">
    <property type="entry name" value="alpha/beta-Hydrolases"/>
    <property type="match status" value="1"/>
</dbReference>
<proteinExistence type="predicted"/>
<evidence type="ECO:0000313" key="3">
    <source>
        <dbReference type="Proteomes" id="UP001156870"/>
    </source>
</evidence>
<organism evidence="2 3">
    <name type="scientific">Marinibactrum halimedae</name>
    <dbReference type="NCBI Taxonomy" id="1444977"/>
    <lineage>
        <taxon>Bacteria</taxon>
        <taxon>Pseudomonadati</taxon>
        <taxon>Pseudomonadota</taxon>
        <taxon>Gammaproteobacteria</taxon>
        <taxon>Cellvibrionales</taxon>
        <taxon>Cellvibrionaceae</taxon>
        <taxon>Marinibactrum</taxon>
    </lineage>
</organism>
<dbReference type="Proteomes" id="UP001156870">
    <property type="component" value="Unassembled WGS sequence"/>
</dbReference>
<dbReference type="PANTHER" id="PTHR45856">
    <property type="entry name" value="ALPHA/BETA-HYDROLASES SUPERFAMILY PROTEIN"/>
    <property type="match status" value="1"/>
</dbReference>
<sequence>MPSSPMYFPPAPFDITMATLAVTMVDDAYDQYRQWKVADEPKAKHFQWSTPSASNSSNDIHTSLSYSPTLWGTSGSFLWTSTEPFGYVAHDKERVYLVIRGTQSGTDWLSNLDSDLTEFKINTVPQKQNTGKVHEGFFEIYETLRDQIFTQIKNAIDKIDSPEPTLYVFGHSLGSALATMAAGDIAVNLGINAAQQLHLYTLASPRVGDNTFADFFLATQTHCYRIANSSDMVTNVPFAVMGKKCFQHVGITVPFTANYDSAAKNHSTTHSYEYALFHPDAPMK</sequence>
<dbReference type="Gene3D" id="3.40.50.1820">
    <property type="entry name" value="alpha/beta hydrolase"/>
    <property type="match status" value="1"/>
</dbReference>
<accession>A0AA37WPQ5</accession>
<dbReference type="CDD" id="cd00519">
    <property type="entry name" value="Lipase_3"/>
    <property type="match status" value="1"/>
</dbReference>
<gene>
    <name evidence="2" type="ORF">GCM10007877_29650</name>
</gene>
<dbReference type="GO" id="GO:0006629">
    <property type="term" value="P:lipid metabolic process"/>
    <property type="evidence" value="ECO:0007669"/>
    <property type="project" value="InterPro"/>
</dbReference>
<feature type="domain" description="Fungal lipase-type" evidence="1">
    <location>
        <begin position="96"/>
        <end position="239"/>
    </location>
</feature>
<dbReference type="InterPro" id="IPR051218">
    <property type="entry name" value="Sec_MonoDiacylglyc_Lipase"/>
</dbReference>
<protein>
    <submittedName>
        <fullName evidence="2">Lipase</fullName>
    </submittedName>
</protein>
<evidence type="ECO:0000313" key="2">
    <source>
        <dbReference type="EMBL" id="GLS27246.1"/>
    </source>
</evidence>
<evidence type="ECO:0000259" key="1">
    <source>
        <dbReference type="Pfam" id="PF01764"/>
    </source>
</evidence>
<name>A0AA37WPQ5_9GAMM</name>
<dbReference type="PANTHER" id="PTHR45856:SF24">
    <property type="entry name" value="FUNGAL LIPASE-LIKE DOMAIN-CONTAINING PROTEIN"/>
    <property type="match status" value="1"/>
</dbReference>
<comment type="caution">
    <text evidence="2">The sequence shown here is derived from an EMBL/GenBank/DDBJ whole genome shotgun (WGS) entry which is preliminary data.</text>
</comment>